<name>A0A1J5PY27_9ZZZZ</name>
<accession>A0A1J5PY27</accession>
<evidence type="ECO:0000256" key="1">
    <source>
        <dbReference type="SAM" id="Phobius"/>
    </source>
</evidence>
<feature type="transmembrane region" description="Helical" evidence="1">
    <location>
        <begin position="12"/>
        <end position="32"/>
    </location>
</feature>
<evidence type="ECO:0000313" key="2">
    <source>
        <dbReference type="EMBL" id="OIQ72484.1"/>
    </source>
</evidence>
<keyword evidence="1" id="KW-0812">Transmembrane</keyword>
<proteinExistence type="predicted"/>
<keyword evidence="1" id="KW-0472">Membrane</keyword>
<keyword evidence="1" id="KW-1133">Transmembrane helix</keyword>
<sequence>MPSDGFGRIKGSAGFGVALARVIVVSFTFVTVTPSSRKEGLPFRPCTRFKENTMSSAVTGVPSEKVCLPVRVSVSSLLSADSV</sequence>
<comment type="caution">
    <text evidence="2">The sequence shown here is derived from an EMBL/GenBank/DDBJ whole genome shotgun (WGS) entry which is preliminary data.</text>
</comment>
<protein>
    <submittedName>
        <fullName evidence="2">Uncharacterized protein</fullName>
    </submittedName>
</protein>
<dbReference type="AlphaFoldDB" id="A0A1J5PY27"/>
<reference evidence="2" key="1">
    <citation type="submission" date="2016-10" db="EMBL/GenBank/DDBJ databases">
        <title>Sequence of Gallionella enrichment culture.</title>
        <authorList>
            <person name="Poehlein A."/>
            <person name="Muehling M."/>
            <person name="Daniel R."/>
        </authorList>
    </citation>
    <scope>NUCLEOTIDE SEQUENCE</scope>
</reference>
<dbReference type="EMBL" id="MLJW01003251">
    <property type="protein sequence ID" value="OIQ72484.1"/>
    <property type="molecule type" value="Genomic_DNA"/>
</dbReference>
<gene>
    <name evidence="2" type="ORF">GALL_458880</name>
</gene>
<organism evidence="2">
    <name type="scientific">mine drainage metagenome</name>
    <dbReference type="NCBI Taxonomy" id="410659"/>
    <lineage>
        <taxon>unclassified sequences</taxon>
        <taxon>metagenomes</taxon>
        <taxon>ecological metagenomes</taxon>
    </lineage>
</organism>